<accession>A0A7H9BQ11</accession>
<dbReference type="Proteomes" id="UP000509322">
    <property type="component" value="Chromosome 1"/>
</dbReference>
<name>A0A7H9BQ11_PARPN</name>
<evidence type="ECO:0000313" key="2">
    <source>
        <dbReference type="Proteomes" id="UP000509322"/>
    </source>
</evidence>
<sequence length="131" mass="14678">MFSSLHSNASNPTMATMIAGELPEAAPETPVDVWMWTFFKSIRTVRDISFDAAAKLMRVDCRERTLQSQRVELFLEDRQVAGETGAEPIETPEAGTFHYFVMMDICVPSQRVALDAPFPDHRTARAALNSQ</sequence>
<evidence type="ECO:0000313" key="1">
    <source>
        <dbReference type="EMBL" id="QLH13113.1"/>
    </source>
</evidence>
<protein>
    <submittedName>
        <fullName evidence="1">Uncharacterized protein</fullName>
    </submittedName>
</protein>
<dbReference type="AlphaFoldDB" id="A0A7H9BQ11"/>
<dbReference type="EMBL" id="CP058689">
    <property type="protein sequence ID" value="QLH13113.1"/>
    <property type="molecule type" value="Genomic_DNA"/>
</dbReference>
<reference evidence="1 2" key="1">
    <citation type="submission" date="2020-07" db="EMBL/GenBank/DDBJ databases">
        <title>The complete genome of Paracoccus pantotrophus ACCC 10489.</title>
        <authorList>
            <person name="Si Y."/>
        </authorList>
    </citation>
    <scope>NUCLEOTIDE SEQUENCE [LARGE SCALE GENOMIC DNA]</scope>
    <source>
        <strain evidence="1 2">ACCC10489</strain>
    </source>
</reference>
<organism evidence="1 2">
    <name type="scientific">Paracoccus pantotrophus</name>
    <name type="common">Thiosphaera pantotropha</name>
    <dbReference type="NCBI Taxonomy" id="82367"/>
    <lineage>
        <taxon>Bacteria</taxon>
        <taxon>Pseudomonadati</taxon>
        <taxon>Pseudomonadota</taxon>
        <taxon>Alphaproteobacteria</taxon>
        <taxon>Rhodobacterales</taxon>
        <taxon>Paracoccaceae</taxon>
        <taxon>Paracoccus</taxon>
    </lineage>
</organism>
<dbReference type="RefSeq" id="WP_179921535.1">
    <property type="nucleotide sequence ID" value="NZ_CP058689.1"/>
</dbReference>
<proteinExistence type="predicted"/>
<gene>
    <name evidence="1" type="ORF">HYQ43_02080</name>
</gene>